<proteinExistence type="predicted"/>
<evidence type="ECO:0000313" key="4">
    <source>
        <dbReference type="Proteomes" id="UP000030750"/>
    </source>
</evidence>
<sequence>MPEFHTAFQENTTPSAELAFAAKELPAVRLLAVQSGNLGARSRPAPHFPSAALAALASVAAVLVLVLFCWRLYKGRGDPGLRSRRLASSDDDDDSDRLCIVSDVSDLSDLSDDEGEGELSRVPDPSSVPDGEESRLPLKKRWSARAAGTGKGGTGDGGGLPQQQEQQQQHLPKPAAAEGRIPTAPDPRRQGHPGLLAYPAGSASLLPQVQLRRLPPVGGSPLLLSLLLQGRDDAGTVDAGASETRPASLQEAQGETRGVEQQQHQLQPQQYQGLLHHQEGPSWQQTLLLPTPLQQQGQQPLSQQQQQQFLVQQQGQEQSPIQQQQQQYLLQQQQQHYLFLQQQQQHLFEQQQQQQQHLSEQQQQQQHLIELRRPQYFLQQQQNLQQLVQLQGQQRPMQQQERQEAQEEGLGQQQDKEKQEGRAEPKVKEDSQQQQRQHGSPSADPALEDEWIAPESPKPEAPQPSTSQPAAVDIRVTRGRAAAARAAAVAAASKGTAHGPFPAGIGKSLEAPTTSSSQEPGSSGGVGAAAAGAAAKASARPPLSAFESKLTLVPATPDLTVEGAVESHPYVRLPMRRPDAPPSPYLVDMRLALRGWHYRRNPLLMLRKVHDLLSRKALVVAEMRTLARAATVLIAHSIRHQHYDLSRHSSSRAMERLGLRFLILDSVVSSLISLGQSREGPYWDAFTRSVSHTFPRKVTVGRNPGRTVIYSCWAQEISLAIQKLKTGERPPPADLIKIKRMLFSSDCSPPFFRRPEFEPWREDDRGSASGSHRS</sequence>
<dbReference type="VEuPathDB" id="ToxoDB:EBH_0039710"/>
<feature type="compositionally biased region" description="Basic and acidic residues" evidence="1">
    <location>
        <begin position="753"/>
        <end position="766"/>
    </location>
</feature>
<feature type="region of interest" description="Disordered" evidence="1">
    <location>
        <begin position="235"/>
        <end position="273"/>
    </location>
</feature>
<keyword evidence="2" id="KW-0812">Transmembrane</keyword>
<feature type="region of interest" description="Disordered" evidence="1">
    <location>
        <begin position="492"/>
        <end position="528"/>
    </location>
</feature>
<accession>U6LLC2</accession>
<keyword evidence="4" id="KW-1185">Reference proteome</keyword>
<feature type="region of interest" description="Disordered" evidence="1">
    <location>
        <begin position="748"/>
        <end position="774"/>
    </location>
</feature>
<reference evidence="3" key="1">
    <citation type="submission" date="2013-10" db="EMBL/GenBank/DDBJ databases">
        <title>Genomic analysis of the causative agents of coccidiosis in chickens.</title>
        <authorList>
            <person name="Reid A.J."/>
            <person name="Blake D."/>
            <person name="Billington K."/>
            <person name="Browne H."/>
            <person name="Dunn M."/>
            <person name="Hung S."/>
            <person name="Kawahara F."/>
            <person name="Miranda-Saavedra D."/>
            <person name="Mourier T."/>
            <person name="Nagra H."/>
            <person name="Otto T.D."/>
            <person name="Rawlings N."/>
            <person name="Sanchez A."/>
            <person name="Sanders M."/>
            <person name="Subramaniam C."/>
            <person name="Tay Y."/>
            <person name="Dear P."/>
            <person name="Doerig C."/>
            <person name="Gruber A."/>
            <person name="Parkinson J."/>
            <person name="Shirley M."/>
            <person name="Wan K.L."/>
            <person name="Berriman M."/>
            <person name="Tomley F."/>
            <person name="Pain A."/>
        </authorList>
    </citation>
    <scope>NUCLEOTIDE SEQUENCE [LARGE SCALE GENOMIC DNA]</scope>
    <source>
        <strain evidence="3">Houghton</strain>
    </source>
</reference>
<evidence type="ECO:0000313" key="3">
    <source>
        <dbReference type="EMBL" id="CDJ51152.1"/>
    </source>
</evidence>
<feature type="compositionally biased region" description="Gly residues" evidence="1">
    <location>
        <begin position="149"/>
        <end position="160"/>
    </location>
</feature>
<gene>
    <name evidence="3" type="ORF">EBH_0039710</name>
</gene>
<evidence type="ECO:0000256" key="2">
    <source>
        <dbReference type="SAM" id="Phobius"/>
    </source>
</evidence>
<dbReference type="Proteomes" id="UP000030750">
    <property type="component" value="Unassembled WGS sequence"/>
</dbReference>
<keyword evidence="2" id="KW-0472">Membrane</keyword>
<feature type="transmembrane region" description="Helical" evidence="2">
    <location>
        <begin position="51"/>
        <end position="73"/>
    </location>
</feature>
<feature type="region of interest" description="Disordered" evidence="1">
    <location>
        <begin position="393"/>
        <end position="447"/>
    </location>
</feature>
<name>U6LLC2_9EIME</name>
<feature type="compositionally biased region" description="Basic and acidic residues" evidence="1">
    <location>
        <begin position="414"/>
        <end position="431"/>
    </location>
</feature>
<feature type="region of interest" description="Disordered" evidence="1">
    <location>
        <begin position="107"/>
        <end position="199"/>
    </location>
</feature>
<feature type="compositionally biased region" description="Low complexity" evidence="1">
    <location>
        <begin position="261"/>
        <end position="273"/>
    </location>
</feature>
<reference evidence="3" key="2">
    <citation type="submission" date="2013-10" db="EMBL/GenBank/DDBJ databases">
        <authorList>
            <person name="Aslett M."/>
        </authorList>
    </citation>
    <scope>NUCLEOTIDE SEQUENCE [LARGE SCALE GENOMIC DNA]</scope>
    <source>
        <strain evidence="3">Houghton</strain>
    </source>
</reference>
<protein>
    <submittedName>
        <fullName evidence="3">Uncharacterized protein</fullName>
    </submittedName>
</protein>
<dbReference type="AlphaFoldDB" id="U6LLC2"/>
<organism evidence="3 4">
    <name type="scientific">Eimeria brunetti</name>
    <dbReference type="NCBI Taxonomy" id="51314"/>
    <lineage>
        <taxon>Eukaryota</taxon>
        <taxon>Sar</taxon>
        <taxon>Alveolata</taxon>
        <taxon>Apicomplexa</taxon>
        <taxon>Conoidasida</taxon>
        <taxon>Coccidia</taxon>
        <taxon>Eucoccidiorida</taxon>
        <taxon>Eimeriorina</taxon>
        <taxon>Eimeriidae</taxon>
        <taxon>Eimeria</taxon>
    </lineage>
</organism>
<evidence type="ECO:0000256" key="1">
    <source>
        <dbReference type="SAM" id="MobiDB-lite"/>
    </source>
</evidence>
<feature type="compositionally biased region" description="Polar residues" evidence="1">
    <location>
        <begin position="511"/>
        <end position="520"/>
    </location>
</feature>
<dbReference type="EMBL" id="HG712628">
    <property type="protein sequence ID" value="CDJ51152.1"/>
    <property type="molecule type" value="Genomic_DNA"/>
</dbReference>
<keyword evidence="2" id="KW-1133">Transmembrane helix</keyword>